<name>V5I261_IXORI</name>
<dbReference type="InterPro" id="IPR012674">
    <property type="entry name" value="Calycin"/>
</dbReference>
<dbReference type="InterPro" id="IPR002970">
    <property type="entry name" value="Tick_his-bd"/>
</dbReference>
<proteinExistence type="evidence at transcript level"/>
<dbReference type="Pfam" id="PF02098">
    <property type="entry name" value="His_binding"/>
    <property type="match status" value="1"/>
</dbReference>
<evidence type="ECO:0000313" key="1">
    <source>
        <dbReference type="EMBL" id="JAB81648.1"/>
    </source>
</evidence>
<sequence length="166" mass="18416">ASQEYLERNPALQEYQDTSPVFPYKETWYVVYRNFKTDPLLGGAEKCLRFVETEPGVNGTYPVTVHYTPSHSIALTATPSSSIGYTLHNIVEFGPQGFQILSATAYSAYTDAEKCQVIRLPYAGANACGLFVPKSQLGSTTTCCHFIFDLLCGTHEKYMVYDPSCP</sequence>
<dbReference type="Gene3D" id="2.40.128.20">
    <property type="match status" value="1"/>
</dbReference>
<dbReference type="GO" id="GO:0043176">
    <property type="term" value="F:amine binding"/>
    <property type="evidence" value="ECO:0007669"/>
    <property type="project" value="InterPro"/>
</dbReference>
<feature type="non-terminal residue" evidence="1">
    <location>
        <position position="1"/>
    </location>
</feature>
<dbReference type="AlphaFoldDB" id="V5I261"/>
<organism evidence="1">
    <name type="scientific">Ixodes ricinus</name>
    <name type="common">Common tick</name>
    <name type="synonym">Acarus ricinus</name>
    <dbReference type="NCBI Taxonomy" id="34613"/>
    <lineage>
        <taxon>Eukaryota</taxon>
        <taxon>Metazoa</taxon>
        <taxon>Ecdysozoa</taxon>
        <taxon>Arthropoda</taxon>
        <taxon>Chelicerata</taxon>
        <taxon>Arachnida</taxon>
        <taxon>Acari</taxon>
        <taxon>Parasitiformes</taxon>
        <taxon>Ixodida</taxon>
        <taxon>Ixodoidea</taxon>
        <taxon>Ixodidae</taxon>
        <taxon>Ixodinae</taxon>
        <taxon>Ixodes</taxon>
    </lineage>
</organism>
<dbReference type="GO" id="GO:0030682">
    <property type="term" value="P:symbiont-mediated perturbation of host defenses"/>
    <property type="evidence" value="ECO:0007669"/>
    <property type="project" value="InterPro"/>
</dbReference>
<dbReference type="EMBL" id="GANP01002820">
    <property type="protein sequence ID" value="JAB81648.1"/>
    <property type="molecule type" value="mRNA"/>
</dbReference>
<dbReference type="SUPFAM" id="SSF50814">
    <property type="entry name" value="Lipocalins"/>
    <property type="match status" value="1"/>
</dbReference>
<protein>
    <submittedName>
        <fullName evidence="1">Putative lipocal-1 1 lipocalin</fullName>
    </submittedName>
</protein>
<reference evidence="1" key="1">
    <citation type="journal article" date="2015" name="Sci. Rep.">
        <title>Tissue- and time-dependent transcription in Ixodes ricinus salivary glands and midguts when blood feeding on the vertebrate host.</title>
        <authorList>
            <person name="Kotsyfakis M."/>
            <person name="Schwarz A."/>
            <person name="Erhart J."/>
            <person name="Ribeiro J.M."/>
        </authorList>
    </citation>
    <scope>NUCLEOTIDE SEQUENCE</scope>
    <source>
        <tissue evidence="1">Salivary gland and midgut</tissue>
    </source>
</reference>
<accession>V5I261</accession>